<dbReference type="AlphaFoldDB" id="A0AAW0B9D2"/>
<evidence type="ECO:0000256" key="1">
    <source>
        <dbReference type="SAM" id="MobiDB-lite"/>
    </source>
</evidence>
<feature type="compositionally biased region" description="Basic residues" evidence="1">
    <location>
        <begin position="266"/>
        <end position="281"/>
    </location>
</feature>
<comment type="caution">
    <text evidence="2">The sequence shown here is derived from an EMBL/GenBank/DDBJ whole genome shotgun (WGS) entry which is preliminary data.</text>
</comment>
<name>A0AAW0B9D2_9AGAR</name>
<proteinExistence type="predicted"/>
<reference evidence="2 3" key="1">
    <citation type="journal article" date="2024" name="J Genomics">
        <title>Draft genome sequencing and assembly of Favolaschia claudopus CIRM-BRFM 2984 isolated from oak limbs.</title>
        <authorList>
            <person name="Navarro D."/>
            <person name="Drula E."/>
            <person name="Chaduli D."/>
            <person name="Cazenave R."/>
            <person name="Ahrendt S."/>
            <person name="Wang J."/>
            <person name="Lipzen A."/>
            <person name="Daum C."/>
            <person name="Barry K."/>
            <person name="Grigoriev I.V."/>
            <person name="Favel A."/>
            <person name="Rosso M.N."/>
            <person name="Martin F."/>
        </authorList>
    </citation>
    <scope>NUCLEOTIDE SEQUENCE [LARGE SCALE GENOMIC DNA]</scope>
    <source>
        <strain evidence="2 3">CIRM-BRFM 2984</strain>
    </source>
</reference>
<evidence type="ECO:0000313" key="2">
    <source>
        <dbReference type="EMBL" id="KAK7022532.1"/>
    </source>
</evidence>
<keyword evidence="3" id="KW-1185">Reference proteome</keyword>
<evidence type="ECO:0000313" key="3">
    <source>
        <dbReference type="Proteomes" id="UP001362999"/>
    </source>
</evidence>
<feature type="compositionally biased region" description="Pro residues" evidence="1">
    <location>
        <begin position="238"/>
        <end position="251"/>
    </location>
</feature>
<dbReference type="Proteomes" id="UP001362999">
    <property type="component" value="Unassembled WGS sequence"/>
</dbReference>
<feature type="region of interest" description="Disordered" evidence="1">
    <location>
        <begin position="238"/>
        <end position="281"/>
    </location>
</feature>
<gene>
    <name evidence="2" type="ORF">R3P38DRAFT_3271258</name>
</gene>
<dbReference type="EMBL" id="JAWWNJ010000037">
    <property type="protein sequence ID" value="KAK7022532.1"/>
    <property type="molecule type" value="Genomic_DNA"/>
</dbReference>
<protein>
    <submittedName>
        <fullName evidence="2">Uncharacterized protein</fullName>
    </submittedName>
</protein>
<sequence length="281" mass="30867">MVGLCDGDEEKAAPPTLGEDIMGRPPRLFCKSLMPIVLALGPHRQLVGGSAYDPVHPRDKAGGTNDYIGTGNWLTSGDHLNNLLLLLLPQFYDIYVNLVASTLRLDPMLAHTDALYPSFIRLSSTPTPTVHIAAARYRELLLTLCVLTLSSASPAHASPPHPFSRRAVPISSPRSSLFVIRPWAKSPTFRMGYVAPQWLTQRHSLRVLASSCPPHLVSPLIHPRCRFARLPPPLLLPRPAPPASAPAPALPKPARIPALSTDRTLHRFRPTSRRPTSLHRR</sequence>
<accession>A0AAW0B9D2</accession>
<organism evidence="2 3">
    <name type="scientific">Favolaschia claudopus</name>
    <dbReference type="NCBI Taxonomy" id="2862362"/>
    <lineage>
        <taxon>Eukaryota</taxon>
        <taxon>Fungi</taxon>
        <taxon>Dikarya</taxon>
        <taxon>Basidiomycota</taxon>
        <taxon>Agaricomycotina</taxon>
        <taxon>Agaricomycetes</taxon>
        <taxon>Agaricomycetidae</taxon>
        <taxon>Agaricales</taxon>
        <taxon>Marasmiineae</taxon>
        <taxon>Mycenaceae</taxon>
        <taxon>Favolaschia</taxon>
    </lineage>
</organism>